<name>A0ACD0P5J1_9BASI</name>
<proteinExistence type="predicted"/>
<protein>
    <submittedName>
        <fullName evidence="1">Uncharacterized protein</fullName>
    </submittedName>
</protein>
<reference evidence="1 2" key="1">
    <citation type="journal article" date="2018" name="Mol. Biol. Evol.">
        <title>Broad Genomic Sampling Reveals a Smut Pathogenic Ancestry of the Fungal Clade Ustilaginomycotina.</title>
        <authorList>
            <person name="Kijpornyongpan T."/>
            <person name="Mondo S.J."/>
            <person name="Barry K."/>
            <person name="Sandor L."/>
            <person name="Lee J."/>
            <person name="Lipzen A."/>
            <person name="Pangilinan J."/>
            <person name="LaButti K."/>
            <person name="Hainaut M."/>
            <person name="Henrissat B."/>
            <person name="Grigoriev I.V."/>
            <person name="Spatafora J.W."/>
            <person name="Aime M.C."/>
        </authorList>
    </citation>
    <scope>NUCLEOTIDE SEQUENCE [LARGE SCALE GENOMIC DNA]</scope>
    <source>
        <strain evidence="1 2">SA 807</strain>
    </source>
</reference>
<sequence length="927" mass="101495">MHVPSLVRDPTVPPQLDPSLPSLRPPYWAADHLCQLLAHVPSQRRRRKRGQTAATSASCLRTFNVRDWRLSRCSSPVREEDRRDRQCGPLSPLHWPRTLIKEPLPWLLTTGEQSTALPPGQSPRPLRSGGQPSHSLPRNSESLARTRSTKGRALAPSLDSRSRTETPKNAEGAEMVAPSEAPGEESPLMKDQEHPSSKPASYEAARDAVMDMLDTFLINLNKTISDNFGADVGEVQVRRPAVETDKVLEKDEVDTSPEAATPVVNDSPQITEPICAPPRSPEEDAVRHEALCDVCSKIIVGSRYKCLNCHDWDSCSSCYVGIERVHPGHRFMVVKERGIIPTEITPDQWYHHTHIICDGCGRPVVGPRFKCISCPDFDYCISCEHDPGKNHSKQFGEEHMFLKIDHPRSEERPIQEAVRRAKQIAEPVARDSVDTLMDGDKVVAQSADLGLSTPEENPKSAAQRGSRSELAPTDGSENLAIACNLIVRGENDEAQISREHDEEEGVETIESGSRAGEGKKTKFETESSNISRASLRAMHQATLAQIEEIIARLRDVALESQRAFAALSASMAVDAEGSSEEASGQAHQSRESVPEDASNARLPTIGRVERARVQEDEEEPERPVLDAAFVSDMTIPDGTVVAAGCTFVKVWSVKNTGSSPWPVGLGLKLASGNRLGHKSGTLFPLVETELRAIQPGEEISLTADNLHAPDRAGTYRTFFRLVSRSASPFEEGESFGEQLWIKITVVEPGSVTDGSVADTCSSWLGHDKESTLNKSGSLSHSSFLAAPRSLESVGAVDASITTATTSNKSSTKKANDRFGQSRNASVTDTFDSRSERSGGAPFSPVMQAHDSEIVSHVSELDDDVDEGFEIIYQSTDEEDSDQDLYNALYYREKERERLPAFPRPSSGLQTPLSPSRVSSPIESLSSF</sequence>
<evidence type="ECO:0000313" key="2">
    <source>
        <dbReference type="Proteomes" id="UP000245626"/>
    </source>
</evidence>
<organism evidence="1 2">
    <name type="scientific">Violaceomyces palustris</name>
    <dbReference type="NCBI Taxonomy" id="1673888"/>
    <lineage>
        <taxon>Eukaryota</taxon>
        <taxon>Fungi</taxon>
        <taxon>Dikarya</taxon>
        <taxon>Basidiomycota</taxon>
        <taxon>Ustilaginomycotina</taxon>
        <taxon>Ustilaginomycetes</taxon>
        <taxon>Violaceomycetales</taxon>
        <taxon>Violaceomycetaceae</taxon>
        <taxon>Violaceomyces</taxon>
    </lineage>
</organism>
<dbReference type="Proteomes" id="UP000245626">
    <property type="component" value="Unassembled WGS sequence"/>
</dbReference>
<gene>
    <name evidence="1" type="ORF">IE53DRAFT_201592</name>
</gene>
<keyword evidence="2" id="KW-1185">Reference proteome</keyword>
<dbReference type="EMBL" id="KZ819736">
    <property type="protein sequence ID" value="PWN53214.1"/>
    <property type="molecule type" value="Genomic_DNA"/>
</dbReference>
<evidence type="ECO:0000313" key="1">
    <source>
        <dbReference type="EMBL" id="PWN53214.1"/>
    </source>
</evidence>
<accession>A0ACD0P5J1</accession>